<dbReference type="InterPro" id="IPR013986">
    <property type="entry name" value="DExx_box_DNA_helicase_dom_sf"/>
</dbReference>
<dbReference type="InterPro" id="IPR014017">
    <property type="entry name" value="DNA_helicase_UvrD-like_C"/>
</dbReference>
<dbReference type="InterPro" id="IPR000212">
    <property type="entry name" value="DNA_helicase_UvrD/REP"/>
</dbReference>
<dbReference type="GO" id="GO:0005829">
    <property type="term" value="C:cytosol"/>
    <property type="evidence" value="ECO:0007669"/>
    <property type="project" value="TreeGrafter"/>
</dbReference>
<dbReference type="PANTHER" id="PTHR11070:SF2">
    <property type="entry name" value="ATP-DEPENDENT DNA HELICASE SRS2"/>
    <property type="match status" value="1"/>
</dbReference>
<dbReference type="PANTHER" id="PTHR11070">
    <property type="entry name" value="UVRD / RECB / PCRA DNA HELICASE FAMILY MEMBER"/>
    <property type="match status" value="1"/>
</dbReference>
<dbReference type="OrthoDB" id="9806690at2"/>
<dbReference type="Gene3D" id="1.10.486.10">
    <property type="entry name" value="PCRA, domain 4"/>
    <property type="match status" value="1"/>
</dbReference>
<feature type="domain" description="UvrD-like helicase ATP-binding" evidence="13">
    <location>
        <begin position="6"/>
        <end position="281"/>
    </location>
</feature>
<feature type="domain" description="UvrD-like helicase C-terminal" evidence="14">
    <location>
        <begin position="282"/>
        <end position="551"/>
    </location>
</feature>
<comment type="similarity">
    <text evidence="1">Belongs to the helicase family. UvrD subfamily.</text>
</comment>
<dbReference type="GO" id="GO:0005524">
    <property type="term" value="F:ATP binding"/>
    <property type="evidence" value="ECO:0007669"/>
    <property type="project" value="UniProtKB-UniRule"/>
</dbReference>
<dbReference type="GO" id="GO:0033202">
    <property type="term" value="C:DNA helicase complex"/>
    <property type="evidence" value="ECO:0007669"/>
    <property type="project" value="TreeGrafter"/>
</dbReference>
<gene>
    <name evidence="15" type="ORF">OCHUTO_0572</name>
</gene>
<keyword evidence="6" id="KW-0238">DNA-binding</keyword>
<dbReference type="GO" id="GO:0000725">
    <property type="term" value="P:recombinational repair"/>
    <property type="evidence" value="ECO:0007669"/>
    <property type="project" value="TreeGrafter"/>
</dbReference>
<comment type="caution">
    <text evidence="15">The sequence shown here is derived from an EMBL/GenBank/DDBJ whole genome shotgun (WGS) entry which is preliminary data.</text>
</comment>
<name>A0A0F3ML72_9RICK</name>
<dbReference type="Gene3D" id="3.40.50.300">
    <property type="entry name" value="P-loop containing nucleotide triphosphate hydrolases"/>
    <property type="match status" value="2"/>
</dbReference>
<keyword evidence="2 12" id="KW-0547">Nucleotide-binding</keyword>
<evidence type="ECO:0000256" key="10">
    <source>
        <dbReference type="ARBA" id="ARBA00034923"/>
    </source>
</evidence>
<dbReference type="SUPFAM" id="SSF52540">
    <property type="entry name" value="P-loop containing nucleoside triphosphate hydrolases"/>
    <property type="match status" value="1"/>
</dbReference>
<dbReference type="AlphaFoldDB" id="A0A0F3ML72"/>
<accession>A0A0F3ML72</accession>
<proteinExistence type="inferred from homology"/>
<dbReference type="EC" id="5.6.2.4" evidence="9"/>
<evidence type="ECO:0000256" key="1">
    <source>
        <dbReference type="ARBA" id="ARBA00009922"/>
    </source>
</evidence>
<dbReference type="CDD" id="cd17932">
    <property type="entry name" value="DEXQc_UvrD"/>
    <property type="match status" value="1"/>
</dbReference>
<comment type="catalytic activity">
    <reaction evidence="11">
        <text>ATP + H2O = ADP + phosphate + H(+)</text>
        <dbReference type="Rhea" id="RHEA:13065"/>
        <dbReference type="ChEBI" id="CHEBI:15377"/>
        <dbReference type="ChEBI" id="CHEBI:15378"/>
        <dbReference type="ChEBI" id="CHEBI:30616"/>
        <dbReference type="ChEBI" id="CHEBI:43474"/>
        <dbReference type="ChEBI" id="CHEBI:456216"/>
        <dbReference type="EC" id="5.6.2.4"/>
    </reaction>
</comment>
<evidence type="ECO:0000256" key="11">
    <source>
        <dbReference type="ARBA" id="ARBA00048988"/>
    </source>
</evidence>
<evidence type="ECO:0000256" key="12">
    <source>
        <dbReference type="PROSITE-ProRule" id="PRU00560"/>
    </source>
</evidence>
<keyword evidence="16" id="KW-1185">Reference proteome</keyword>
<evidence type="ECO:0000259" key="14">
    <source>
        <dbReference type="PROSITE" id="PS51217"/>
    </source>
</evidence>
<dbReference type="GO" id="GO:0016887">
    <property type="term" value="F:ATP hydrolysis activity"/>
    <property type="evidence" value="ECO:0007669"/>
    <property type="project" value="RHEA"/>
</dbReference>
<keyword evidence="3 12" id="KW-0378">Hydrolase</keyword>
<reference evidence="15 16" key="1">
    <citation type="submission" date="2015-02" db="EMBL/GenBank/DDBJ databases">
        <title>Genome Sequencing of Rickettsiales.</title>
        <authorList>
            <person name="Daugherty S.C."/>
            <person name="Su Q."/>
            <person name="Abolude K."/>
            <person name="Beier-Sexton M."/>
            <person name="Carlyon J.A."/>
            <person name="Carter R."/>
            <person name="Day N.P."/>
            <person name="Dumler S.J."/>
            <person name="Dyachenko V."/>
            <person name="Godinez A."/>
            <person name="Kurtti T.J."/>
            <person name="Lichay M."/>
            <person name="Mullins K.E."/>
            <person name="Ott S."/>
            <person name="Pappas-Brown V."/>
            <person name="Paris D.H."/>
            <person name="Patel P."/>
            <person name="Richards A.L."/>
            <person name="Sadzewicz L."/>
            <person name="Sears K."/>
            <person name="Seidman D."/>
            <person name="Sengamalay N."/>
            <person name="Stenos J."/>
            <person name="Tallon L.J."/>
            <person name="Vincent G."/>
            <person name="Fraser C.M."/>
            <person name="Munderloh U."/>
            <person name="Dunning-Hotopp J.C."/>
        </authorList>
    </citation>
    <scope>NUCLEOTIDE SEQUENCE [LARGE SCALE GENOMIC DNA]</scope>
    <source>
        <strain evidence="15 16">Fuller</strain>
    </source>
</reference>
<dbReference type="Gene3D" id="1.10.10.160">
    <property type="match status" value="1"/>
</dbReference>
<dbReference type="GO" id="GO:0043138">
    <property type="term" value="F:3'-5' DNA helicase activity"/>
    <property type="evidence" value="ECO:0007669"/>
    <property type="project" value="UniProtKB-EC"/>
</dbReference>
<dbReference type="Pfam" id="PF00580">
    <property type="entry name" value="UvrD-helicase"/>
    <property type="match status" value="1"/>
</dbReference>
<evidence type="ECO:0000256" key="7">
    <source>
        <dbReference type="ARBA" id="ARBA00023235"/>
    </source>
</evidence>
<evidence type="ECO:0000256" key="6">
    <source>
        <dbReference type="ARBA" id="ARBA00023125"/>
    </source>
</evidence>
<feature type="binding site" evidence="12">
    <location>
        <begin position="27"/>
        <end position="34"/>
    </location>
    <ligand>
        <name>ATP</name>
        <dbReference type="ChEBI" id="CHEBI:30616"/>
    </ligand>
</feature>
<dbReference type="RefSeq" id="WP_045797257.1">
    <property type="nucleotide sequence ID" value="NZ_LANP01000012.1"/>
</dbReference>
<evidence type="ECO:0000256" key="2">
    <source>
        <dbReference type="ARBA" id="ARBA00022741"/>
    </source>
</evidence>
<evidence type="ECO:0000256" key="8">
    <source>
        <dbReference type="ARBA" id="ARBA00034617"/>
    </source>
</evidence>
<evidence type="ECO:0000256" key="9">
    <source>
        <dbReference type="ARBA" id="ARBA00034808"/>
    </source>
</evidence>
<comment type="catalytic activity">
    <reaction evidence="8">
        <text>Couples ATP hydrolysis with the unwinding of duplex DNA by translocating in the 3'-5' direction.</text>
        <dbReference type="EC" id="5.6.2.4"/>
    </reaction>
</comment>
<dbReference type="CDD" id="cd18807">
    <property type="entry name" value="SF1_C_UvrD"/>
    <property type="match status" value="1"/>
</dbReference>
<evidence type="ECO:0000256" key="4">
    <source>
        <dbReference type="ARBA" id="ARBA00022806"/>
    </source>
</evidence>
<evidence type="ECO:0000313" key="15">
    <source>
        <dbReference type="EMBL" id="KJV56197.1"/>
    </source>
</evidence>
<dbReference type="PROSITE" id="PS51198">
    <property type="entry name" value="UVRD_HELICASE_ATP_BIND"/>
    <property type="match status" value="1"/>
</dbReference>
<dbReference type="STRING" id="1359168.OCHUTO_0572"/>
<keyword evidence="7" id="KW-0413">Isomerase</keyword>
<evidence type="ECO:0000256" key="5">
    <source>
        <dbReference type="ARBA" id="ARBA00022840"/>
    </source>
</evidence>
<dbReference type="Pfam" id="PF13361">
    <property type="entry name" value="UvrD_C"/>
    <property type="match status" value="1"/>
</dbReference>
<evidence type="ECO:0000256" key="3">
    <source>
        <dbReference type="ARBA" id="ARBA00022801"/>
    </source>
</evidence>
<dbReference type="GO" id="GO:0003677">
    <property type="term" value="F:DNA binding"/>
    <property type="evidence" value="ECO:0007669"/>
    <property type="project" value="UniProtKB-KW"/>
</dbReference>
<dbReference type="InterPro" id="IPR014016">
    <property type="entry name" value="UvrD-like_ATP-bd"/>
</dbReference>
<keyword evidence="5 12" id="KW-0067">ATP-binding</keyword>
<keyword evidence="4 12" id="KW-0347">Helicase</keyword>
<dbReference type="PATRIC" id="fig|1359168.3.peg.166"/>
<dbReference type="PROSITE" id="PS51217">
    <property type="entry name" value="UVRD_HELICASE_CTER"/>
    <property type="match status" value="1"/>
</dbReference>
<dbReference type="InterPro" id="IPR027417">
    <property type="entry name" value="P-loop_NTPase"/>
</dbReference>
<sequence>MNQYLLNLNLKQREAVTTTNGPLLVLAGAGTGKTRVITYRIAYIIDQLIAAPEEILAVTFTNKAAIEMQARVAEITNNAKGVWIGTFHSIATKILKAHAELVGLTSSFTIIDQSEQVRVIKQLCERNGISIKNYSPKDIVEIISRWKDLGNQSKINCSIPIHYVAQQLYQYYQAELIKSNLVDFGDLLLYNMKIFNENPDLLNFYQKKFKYVFVDEYQDTNSIQYFWAKALVNLHENLCCVGDDDQSIYSWRGANIENILKFKDDFKGAKIIKLEQNYRSTNNILTAASNIICNNKHRHDKKLWTTQSLNTPIKIVYCYNDREEARFISAEIKRLKTPGLSIAVLVRSSTQTHILEESFFCNNIKYQVIGGFRFFDRMEIADIIAYLRVVINHNDNLALTRIINIPKRSIGPATLNTIKEYAQQKNISIFAAIEQVLSKNLFKTQLGLILQNLINKFKEWHFLYKSGYTPAQVTEIVCKESNYLQMLKDDKSSQSNNRIENIQEMIRSMLDYSSIEEFLEHASLFLEREDDNINSKSNDVISLMTLHASKGLEFDIVFLPGWEEGVFPHQKSLIAEDQKALEEERRVAYVGITRAKQSLYISYADQRRIFNEFVKLQPSRFLLDIPTDISLITTSMEHYDSNNHYSKKSLSVATSMIHNNSQSEVLSELFPGAKVIHKQFGQGTVIRVINDNIEVAFHVCGIKTIKQKFLTIKK</sequence>
<dbReference type="EMBL" id="LANP01000012">
    <property type="protein sequence ID" value="KJV56197.1"/>
    <property type="molecule type" value="Genomic_DNA"/>
</dbReference>
<organism evidence="15 16">
    <name type="scientific">Orientia chuto str. Dubai</name>
    <dbReference type="NCBI Taxonomy" id="1359168"/>
    <lineage>
        <taxon>Bacteria</taxon>
        <taxon>Pseudomonadati</taxon>
        <taxon>Pseudomonadota</taxon>
        <taxon>Alphaproteobacteria</taxon>
        <taxon>Rickettsiales</taxon>
        <taxon>Rickettsiaceae</taxon>
        <taxon>Rickettsieae</taxon>
        <taxon>Orientia</taxon>
    </lineage>
</organism>
<dbReference type="Proteomes" id="UP000033616">
    <property type="component" value="Unassembled WGS sequence"/>
</dbReference>
<evidence type="ECO:0000259" key="13">
    <source>
        <dbReference type="PROSITE" id="PS51198"/>
    </source>
</evidence>
<protein>
    <recommendedName>
        <fullName evidence="9">DNA 3'-5' helicase</fullName>
        <ecNumber evidence="9">5.6.2.4</ecNumber>
    </recommendedName>
    <alternativeName>
        <fullName evidence="10">DNA 3'-5' helicase II</fullName>
    </alternativeName>
</protein>
<evidence type="ECO:0000313" key="16">
    <source>
        <dbReference type="Proteomes" id="UP000033616"/>
    </source>
</evidence>